<sequence>MSIYEIVETAQAILVSYILTDGSAQAVSYAVEAISVFLKRLR</sequence>
<evidence type="ECO:0000313" key="2">
    <source>
        <dbReference type="EMBL" id="VEI24750.1"/>
    </source>
</evidence>
<accession>A0A2Z5QW19</accession>
<evidence type="ECO:0000313" key="4">
    <source>
        <dbReference type="Proteomes" id="UP000282386"/>
    </source>
</evidence>
<protein>
    <recommendedName>
        <fullName evidence="5">Cell division protein FtsL</fullName>
    </recommendedName>
</protein>
<keyword evidence="3" id="KW-1185">Reference proteome</keyword>
<organism evidence="1 3">
    <name type="scientific">Rothia aeria</name>
    <dbReference type="NCBI Taxonomy" id="172042"/>
    <lineage>
        <taxon>Bacteria</taxon>
        <taxon>Bacillati</taxon>
        <taxon>Actinomycetota</taxon>
        <taxon>Actinomycetes</taxon>
        <taxon>Micrococcales</taxon>
        <taxon>Micrococcaceae</taxon>
        <taxon>Rothia</taxon>
    </lineage>
</organism>
<dbReference type="Proteomes" id="UP000250241">
    <property type="component" value="Chromosome"/>
</dbReference>
<evidence type="ECO:0000313" key="1">
    <source>
        <dbReference type="EMBL" id="BAV86580.1"/>
    </source>
</evidence>
<dbReference type="KEGG" id="raj:RA11412_0281"/>
<gene>
    <name evidence="2" type="ORF">NCTC10207_02238</name>
    <name evidence="1" type="ORF">RA11412_0281</name>
</gene>
<dbReference type="AlphaFoldDB" id="A0A2Z5QW19"/>
<reference evidence="1 3" key="1">
    <citation type="submission" date="2016-10" db="EMBL/GenBank/DDBJ databases">
        <title>Genome sequence of Rothia aeria strain JCM11412.</title>
        <authorList>
            <person name="Nambu T."/>
        </authorList>
    </citation>
    <scope>NUCLEOTIDE SEQUENCE [LARGE SCALE GENOMIC DNA]</scope>
    <source>
        <strain evidence="1 3">JCM 11412</strain>
    </source>
</reference>
<dbReference type="Proteomes" id="UP000282386">
    <property type="component" value="Chromosome"/>
</dbReference>
<proteinExistence type="predicted"/>
<dbReference type="EMBL" id="LR134479">
    <property type="protein sequence ID" value="VEI24750.1"/>
    <property type="molecule type" value="Genomic_DNA"/>
</dbReference>
<evidence type="ECO:0008006" key="5">
    <source>
        <dbReference type="Google" id="ProtNLM"/>
    </source>
</evidence>
<reference evidence="2 4" key="2">
    <citation type="submission" date="2018-12" db="EMBL/GenBank/DDBJ databases">
        <authorList>
            <consortium name="Pathogen Informatics"/>
        </authorList>
    </citation>
    <scope>NUCLEOTIDE SEQUENCE [LARGE SCALE GENOMIC DNA]</scope>
    <source>
        <strain evidence="2 4">NCTC10207</strain>
    </source>
</reference>
<name>A0A2Z5QW19_9MICC</name>
<evidence type="ECO:0000313" key="3">
    <source>
        <dbReference type="Proteomes" id="UP000250241"/>
    </source>
</evidence>
<dbReference type="EMBL" id="AP017895">
    <property type="protein sequence ID" value="BAV86580.1"/>
    <property type="molecule type" value="Genomic_DNA"/>
</dbReference>